<sequence>MNRRLIAAAASTAALAATLSTLAAAPADAAGSCTLTAPAKVSIWKPTLPFTLTASGACTSAGGAGAWSLVHPSYGTQEFVRFEGVTSKAWNVYDWDRRGLQTWQPNGAYDPNRVALSQNTPRTDIRLYGGGWISASRSGSVVTLTGTAINYSSTTQTFTPRYGAGGQFQYRDRGTSTWKPLVGVTTGTGGKVTFRLTNPVVRDYRFAVYSTSTIWDGVSSPVTK</sequence>
<reference evidence="3" key="1">
    <citation type="submission" date="2015-03" db="EMBL/GenBank/DDBJ databases">
        <title>Luteipulveratus halotolerans sp. nov., a novel actinobacterium (Dermacoccaceae) from Sarawak, Malaysia.</title>
        <authorList>
            <person name="Juboi H."/>
            <person name="Basik A."/>
            <person name="Shamsul S.S."/>
            <person name="Arnold P."/>
            <person name="Schmitt E.K."/>
            <person name="Sanglier J.-J."/>
            <person name="Yeo T."/>
        </authorList>
    </citation>
    <scope>NUCLEOTIDE SEQUENCE [LARGE SCALE GENOMIC DNA]</scope>
    <source>
        <strain evidence="3">C296001</strain>
    </source>
</reference>
<organism evidence="2 3">
    <name type="scientific">Luteipulveratus halotolerans</name>
    <dbReference type="NCBI Taxonomy" id="1631356"/>
    <lineage>
        <taxon>Bacteria</taxon>
        <taxon>Bacillati</taxon>
        <taxon>Actinomycetota</taxon>
        <taxon>Actinomycetes</taxon>
        <taxon>Micrococcales</taxon>
        <taxon>Dermacoccaceae</taxon>
        <taxon>Luteipulveratus</taxon>
    </lineage>
</organism>
<dbReference type="Proteomes" id="UP000037397">
    <property type="component" value="Unassembled WGS sequence"/>
</dbReference>
<evidence type="ECO:0000256" key="1">
    <source>
        <dbReference type="SAM" id="SignalP"/>
    </source>
</evidence>
<keyword evidence="3" id="KW-1185">Reference proteome</keyword>
<dbReference type="EMBL" id="LAIR01000002">
    <property type="protein sequence ID" value="KNX36345.1"/>
    <property type="molecule type" value="Genomic_DNA"/>
</dbReference>
<protein>
    <submittedName>
        <fullName evidence="2">Uncharacterized protein</fullName>
    </submittedName>
</protein>
<comment type="caution">
    <text evidence="2">The sequence shown here is derived from an EMBL/GenBank/DDBJ whole genome shotgun (WGS) entry which is preliminary data.</text>
</comment>
<evidence type="ECO:0000313" key="3">
    <source>
        <dbReference type="Proteomes" id="UP000037397"/>
    </source>
</evidence>
<keyword evidence="1" id="KW-0732">Signal</keyword>
<dbReference type="STRING" id="1631356.VV01_03050"/>
<accession>A0A0L6CFG4</accession>
<dbReference type="AlphaFoldDB" id="A0A0L6CFG4"/>
<feature type="chain" id="PRO_5005562946" evidence="1">
    <location>
        <begin position="30"/>
        <end position="224"/>
    </location>
</feature>
<proteinExistence type="predicted"/>
<evidence type="ECO:0000313" key="2">
    <source>
        <dbReference type="EMBL" id="KNX36345.1"/>
    </source>
</evidence>
<dbReference type="RefSeq" id="WP_050668596.1">
    <property type="nucleotide sequence ID" value="NZ_LAIR01000002.1"/>
</dbReference>
<feature type="signal peptide" evidence="1">
    <location>
        <begin position="1"/>
        <end position="29"/>
    </location>
</feature>
<name>A0A0L6CFG4_9MICO</name>
<gene>
    <name evidence="2" type="ORF">VV01_03050</name>
</gene>
<dbReference type="OrthoDB" id="4862705at2"/>